<evidence type="ECO:0000259" key="3">
    <source>
        <dbReference type="SMART" id="SM00199"/>
    </source>
</evidence>
<dbReference type="Proteomes" id="UP000324091">
    <property type="component" value="Chromosome 3"/>
</dbReference>
<reference evidence="4 5" key="1">
    <citation type="submission" date="2019-04" db="EMBL/GenBank/DDBJ databases">
        <title>Chromosome genome assembly for Takifugu flavidus.</title>
        <authorList>
            <person name="Xiao S."/>
        </authorList>
    </citation>
    <scope>NUCLEOTIDE SEQUENCE [LARGE SCALE GENOMIC DNA]</scope>
    <source>
        <strain evidence="4">HTHZ2018</strain>
        <tissue evidence="4">Muscle</tissue>
    </source>
</reference>
<dbReference type="GO" id="GO:0008009">
    <property type="term" value="F:chemokine activity"/>
    <property type="evidence" value="ECO:0007669"/>
    <property type="project" value="InterPro"/>
</dbReference>
<name>A0A5C6NCW7_9TELE</name>
<dbReference type="Gene3D" id="2.40.50.40">
    <property type="match status" value="1"/>
</dbReference>
<accession>A0A5C6NCW7</accession>
<dbReference type="EMBL" id="RHFK02000016">
    <property type="protein sequence ID" value="TWW63740.1"/>
    <property type="molecule type" value="Genomic_DNA"/>
</dbReference>
<dbReference type="Pfam" id="PF00048">
    <property type="entry name" value="IL8"/>
    <property type="match status" value="1"/>
</dbReference>
<evidence type="ECO:0000313" key="5">
    <source>
        <dbReference type="Proteomes" id="UP000324091"/>
    </source>
</evidence>
<protein>
    <recommendedName>
        <fullName evidence="3">Chemokine interleukin-8-like domain-containing protein</fullName>
    </recommendedName>
</protein>
<proteinExistence type="predicted"/>
<organism evidence="4 5">
    <name type="scientific">Takifugu flavidus</name>
    <name type="common">sansaifugu</name>
    <dbReference type="NCBI Taxonomy" id="433684"/>
    <lineage>
        <taxon>Eukaryota</taxon>
        <taxon>Metazoa</taxon>
        <taxon>Chordata</taxon>
        <taxon>Craniata</taxon>
        <taxon>Vertebrata</taxon>
        <taxon>Euteleostomi</taxon>
        <taxon>Actinopterygii</taxon>
        <taxon>Neopterygii</taxon>
        <taxon>Teleostei</taxon>
        <taxon>Neoteleostei</taxon>
        <taxon>Acanthomorphata</taxon>
        <taxon>Eupercaria</taxon>
        <taxon>Tetraodontiformes</taxon>
        <taxon>Tetradontoidea</taxon>
        <taxon>Tetraodontidae</taxon>
        <taxon>Takifugu</taxon>
    </lineage>
</organism>
<keyword evidence="2" id="KW-0472">Membrane</keyword>
<evidence type="ECO:0000313" key="4">
    <source>
        <dbReference type="EMBL" id="TWW63740.1"/>
    </source>
</evidence>
<dbReference type="GO" id="GO:0006955">
    <property type="term" value="P:immune response"/>
    <property type="evidence" value="ECO:0007669"/>
    <property type="project" value="InterPro"/>
</dbReference>
<keyword evidence="2" id="KW-1133">Transmembrane helix</keyword>
<comment type="caution">
    <text evidence="4">The sequence shown here is derived from an EMBL/GenBank/DDBJ whole genome shotgun (WGS) entry which is preliminary data.</text>
</comment>
<feature type="transmembrane region" description="Helical" evidence="2">
    <location>
        <begin position="112"/>
        <end position="130"/>
    </location>
</feature>
<keyword evidence="2" id="KW-0812">Transmembrane</keyword>
<keyword evidence="5" id="KW-1185">Reference proteome</keyword>
<dbReference type="InterPro" id="IPR001811">
    <property type="entry name" value="Chemokine_IL8-like_dom"/>
</dbReference>
<dbReference type="SUPFAM" id="SSF54117">
    <property type="entry name" value="Interleukin 8-like chemokines"/>
    <property type="match status" value="1"/>
</dbReference>
<evidence type="ECO:0000256" key="2">
    <source>
        <dbReference type="SAM" id="Phobius"/>
    </source>
</evidence>
<keyword evidence="1" id="KW-0202">Cytokine</keyword>
<dbReference type="SMART" id="SM00199">
    <property type="entry name" value="SCY"/>
    <property type="match status" value="1"/>
</dbReference>
<dbReference type="InterPro" id="IPR039809">
    <property type="entry name" value="Chemokine_b/g/d"/>
</dbReference>
<dbReference type="PANTHER" id="PTHR12015">
    <property type="entry name" value="SMALL INDUCIBLE CYTOKINE A"/>
    <property type="match status" value="1"/>
</dbReference>
<dbReference type="CDD" id="cd00272">
    <property type="entry name" value="Chemokine_CC"/>
    <property type="match status" value="1"/>
</dbReference>
<gene>
    <name evidence="4" type="ORF">D4764_03G0007480</name>
</gene>
<dbReference type="GO" id="GO:0005615">
    <property type="term" value="C:extracellular space"/>
    <property type="evidence" value="ECO:0007669"/>
    <property type="project" value="UniProtKB-KW"/>
</dbReference>
<dbReference type="AlphaFoldDB" id="A0A5C6NCW7"/>
<sequence>MVSTGRRATHLGSSGVPFLTKTQVCGAGVACEGGATRCPWAEQRDVSLSRRSLRVKGRVEPVDVHVPARAAVASRAESEGGWPLQVVFDALCCRFGSSGSLPLISIRTMKTAHFLLVCIIGAALLASAFSKNEIGPDDCCFKFYPRRVKRALVRSYYVTDKRCPKPGVVLVTQKSRHICVDQSISWVDNLMKNLDEETF</sequence>
<dbReference type="PANTHER" id="PTHR12015:SF108">
    <property type="entry name" value="C-C MOTIF CHEMOKINE 20"/>
    <property type="match status" value="1"/>
</dbReference>
<feature type="domain" description="Chemokine interleukin-8-like" evidence="3">
    <location>
        <begin position="136"/>
        <end position="194"/>
    </location>
</feature>
<evidence type="ECO:0000256" key="1">
    <source>
        <dbReference type="ARBA" id="ARBA00022514"/>
    </source>
</evidence>
<dbReference type="InterPro" id="IPR036048">
    <property type="entry name" value="Interleukin_8-like_sf"/>
</dbReference>